<comment type="catalytic activity">
    <reaction evidence="17 19">
        <text>alpha-ribazole + adenosylcob(III)inamide-GDP = adenosylcob(III)alamin + GMP + H(+)</text>
        <dbReference type="Rhea" id="RHEA:16049"/>
        <dbReference type="ChEBI" id="CHEBI:10329"/>
        <dbReference type="ChEBI" id="CHEBI:15378"/>
        <dbReference type="ChEBI" id="CHEBI:18408"/>
        <dbReference type="ChEBI" id="CHEBI:58115"/>
        <dbReference type="ChEBI" id="CHEBI:60487"/>
        <dbReference type="EC" id="2.7.8.26"/>
    </reaction>
</comment>
<evidence type="ECO:0000256" key="9">
    <source>
        <dbReference type="ARBA" id="ARBA00022679"/>
    </source>
</evidence>
<evidence type="ECO:0000256" key="13">
    <source>
        <dbReference type="ARBA" id="ARBA00023136"/>
    </source>
</evidence>
<dbReference type="OrthoDB" id="9794626at2"/>
<evidence type="ECO:0000256" key="12">
    <source>
        <dbReference type="ARBA" id="ARBA00022989"/>
    </source>
</evidence>
<evidence type="ECO:0000313" key="20">
    <source>
        <dbReference type="EMBL" id="KPL83789.1"/>
    </source>
</evidence>
<evidence type="ECO:0000256" key="10">
    <source>
        <dbReference type="ARBA" id="ARBA00022692"/>
    </source>
</evidence>
<keyword evidence="9 19" id="KW-0808">Transferase</keyword>
<sequence length="247" mass="25842">MSSPSPSFWNDLRQALAFLTRLPLPSPSHAGTDFARALPWFPLVGLGMGAILFGLVQAAQLVISPLIAAVLGVFAWAGLSGFLHLDALADCWDALFPPLPPEKRHQVLKDPHLGAFGVTGLVLHLLLKVATLLSTLSLHPIGLLLAPVLGRWLVLWLGLLPAARPEGLGAAFARAVTPRILGVSSLLPLILLPLGGWRSGVALLLAALATTTLGSLARRYLGGVTGDVLGAAIEVSEVLTLLAFSIP</sequence>
<evidence type="ECO:0000256" key="15">
    <source>
        <dbReference type="ARBA" id="ARBA00032605"/>
    </source>
</evidence>
<evidence type="ECO:0000256" key="7">
    <source>
        <dbReference type="ARBA" id="ARBA00022475"/>
    </source>
</evidence>
<evidence type="ECO:0000256" key="1">
    <source>
        <dbReference type="ARBA" id="ARBA00001946"/>
    </source>
</evidence>
<comment type="cofactor">
    <cofactor evidence="1 19">
        <name>Mg(2+)</name>
        <dbReference type="ChEBI" id="CHEBI:18420"/>
    </cofactor>
</comment>
<comment type="pathway">
    <text evidence="3 19">Cofactor biosynthesis; adenosylcobalamin biosynthesis; adenosylcobalamin from cob(II)yrinate a,c-diamide: step 7/7.</text>
</comment>
<comment type="similarity">
    <text evidence="4 19">Belongs to the CobS family.</text>
</comment>
<evidence type="ECO:0000256" key="17">
    <source>
        <dbReference type="ARBA" id="ARBA00048623"/>
    </source>
</evidence>
<name>A0A0P6XWL2_9CHLR</name>
<dbReference type="EMBL" id="LGKO01000002">
    <property type="protein sequence ID" value="KPL83789.1"/>
    <property type="molecule type" value="Genomic_DNA"/>
</dbReference>
<dbReference type="Proteomes" id="UP000050544">
    <property type="component" value="Unassembled WGS sequence"/>
</dbReference>
<evidence type="ECO:0000256" key="19">
    <source>
        <dbReference type="HAMAP-Rule" id="MF_00719"/>
    </source>
</evidence>
<evidence type="ECO:0000256" key="5">
    <source>
        <dbReference type="ARBA" id="ARBA00013200"/>
    </source>
</evidence>
<dbReference type="HAMAP" id="MF_00719">
    <property type="entry name" value="CobS"/>
    <property type="match status" value="1"/>
</dbReference>
<evidence type="ECO:0000256" key="6">
    <source>
        <dbReference type="ARBA" id="ARBA00015850"/>
    </source>
</evidence>
<organism evidence="20 21">
    <name type="scientific">Thermanaerothrix daxensis</name>
    <dbReference type="NCBI Taxonomy" id="869279"/>
    <lineage>
        <taxon>Bacteria</taxon>
        <taxon>Bacillati</taxon>
        <taxon>Chloroflexota</taxon>
        <taxon>Anaerolineae</taxon>
        <taxon>Anaerolineales</taxon>
        <taxon>Anaerolineaceae</taxon>
        <taxon>Thermanaerothrix</taxon>
    </lineage>
</organism>
<evidence type="ECO:0000256" key="14">
    <source>
        <dbReference type="ARBA" id="ARBA00025228"/>
    </source>
</evidence>
<dbReference type="EC" id="2.7.8.26" evidence="5 19"/>
<feature type="transmembrane region" description="Helical" evidence="19">
    <location>
        <begin position="66"/>
        <end position="85"/>
    </location>
</feature>
<feature type="transmembrane region" description="Helical" evidence="19">
    <location>
        <begin position="40"/>
        <end position="59"/>
    </location>
</feature>
<dbReference type="NCBIfam" id="TIGR00317">
    <property type="entry name" value="cobS"/>
    <property type="match status" value="1"/>
</dbReference>
<dbReference type="PANTHER" id="PTHR34148">
    <property type="entry name" value="ADENOSYLCOBINAMIDE-GDP RIBAZOLETRANSFERASE"/>
    <property type="match status" value="1"/>
</dbReference>
<feature type="transmembrane region" description="Helical" evidence="19">
    <location>
        <begin position="113"/>
        <end position="134"/>
    </location>
</feature>
<comment type="caution">
    <text evidence="20">The sequence shown here is derived from an EMBL/GenBank/DDBJ whole genome shotgun (WGS) entry which is preliminary data.</text>
</comment>
<evidence type="ECO:0000256" key="16">
    <source>
        <dbReference type="ARBA" id="ARBA00032853"/>
    </source>
</evidence>
<evidence type="ECO:0000256" key="11">
    <source>
        <dbReference type="ARBA" id="ARBA00022842"/>
    </source>
</evidence>
<dbReference type="GO" id="GO:0009236">
    <property type="term" value="P:cobalamin biosynthetic process"/>
    <property type="evidence" value="ECO:0007669"/>
    <property type="project" value="UniProtKB-UniRule"/>
</dbReference>
<dbReference type="GO" id="GO:0051073">
    <property type="term" value="F:adenosylcobinamide-GDP ribazoletransferase activity"/>
    <property type="evidence" value="ECO:0007669"/>
    <property type="project" value="UniProtKB-UniRule"/>
</dbReference>
<dbReference type="PANTHER" id="PTHR34148:SF1">
    <property type="entry name" value="ADENOSYLCOBINAMIDE-GDP RIBAZOLETRANSFERASE"/>
    <property type="match status" value="1"/>
</dbReference>
<evidence type="ECO:0000256" key="8">
    <source>
        <dbReference type="ARBA" id="ARBA00022573"/>
    </source>
</evidence>
<dbReference type="STRING" id="869279.SE15_00585"/>
<dbReference type="InterPro" id="IPR003805">
    <property type="entry name" value="CobS"/>
</dbReference>
<dbReference type="GO" id="GO:0008818">
    <property type="term" value="F:cobalamin 5'-phosphate synthase activity"/>
    <property type="evidence" value="ECO:0007669"/>
    <property type="project" value="UniProtKB-UniRule"/>
</dbReference>
<comment type="catalytic activity">
    <reaction evidence="18 19">
        <text>alpha-ribazole 5'-phosphate + adenosylcob(III)inamide-GDP = adenosylcob(III)alamin 5'-phosphate + GMP + H(+)</text>
        <dbReference type="Rhea" id="RHEA:23560"/>
        <dbReference type="ChEBI" id="CHEBI:15378"/>
        <dbReference type="ChEBI" id="CHEBI:57918"/>
        <dbReference type="ChEBI" id="CHEBI:58115"/>
        <dbReference type="ChEBI" id="CHEBI:60487"/>
        <dbReference type="ChEBI" id="CHEBI:60493"/>
        <dbReference type="EC" id="2.7.8.26"/>
    </reaction>
</comment>
<accession>A0A0P6XWL2</accession>
<keyword evidence="8 19" id="KW-0169">Cobalamin biosynthesis</keyword>
<protein>
    <recommendedName>
        <fullName evidence="6 19">Adenosylcobinamide-GDP ribazoletransferase</fullName>
        <ecNumber evidence="5 19">2.7.8.26</ecNumber>
    </recommendedName>
    <alternativeName>
        <fullName evidence="16 19">Cobalamin synthase</fullName>
    </alternativeName>
    <alternativeName>
        <fullName evidence="15 19">Cobalamin-5'-phosphate synthase</fullName>
    </alternativeName>
</protein>
<evidence type="ECO:0000256" key="18">
    <source>
        <dbReference type="ARBA" id="ARBA00049504"/>
    </source>
</evidence>
<keyword evidence="11 19" id="KW-0460">Magnesium</keyword>
<evidence type="ECO:0000256" key="3">
    <source>
        <dbReference type="ARBA" id="ARBA00004663"/>
    </source>
</evidence>
<keyword evidence="21" id="KW-1185">Reference proteome</keyword>
<evidence type="ECO:0000256" key="2">
    <source>
        <dbReference type="ARBA" id="ARBA00004651"/>
    </source>
</evidence>
<proteinExistence type="inferred from homology"/>
<evidence type="ECO:0000313" key="21">
    <source>
        <dbReference type="Proteomes" id="UP000050544"/>
    </source>
</evidence>
<keyword evidence="13 19" id="KW-0472">Membrane</keyword>
<dbReference type="RefSeq" id="WP_054520172.1">
    <property type="nucleotide sequence ID" value="NZ_LGKO01000002.1"/>
</dbReference>
<dbReference type="GO" id="GO:0005886">
    <property type="term" value="C:plasma membrane"/>
    <property type="evidence" value="ECO:0007669"/>
    <property type="project" value="UniProtKB-SubCell"/>
</dbReference>
<comment type="subcellular location">
    <subcellularLocation>
        <location evidence="2 19">Cell membrane</location>
        <topology evidence="2 19">Multi-pass membrane protein</topology>
    </subcellularLocation>
</comment>
<dbReference type="AlphaFoldDB" id="A0A0P6XWL2"/>
<evidence type="ECO:0000256" key="4">
    <source>
        <dbReference type="ARBA" id="ARBA00010561"/>
    </source>
</evidence>
<keyword evidence="10 19" id="KW-0812">Transmembrane</keyword>
<feature type="transmembrane region" description="Helical" evidence="19">
    <location>
        <begin position="201"/>
        <end position="222"/>
    </location>
</feature>
<comment type="function">
    <text evidence="14 19">Joins adenosylcobinamide-GDP and alpha-ribazole to generate adenosylcobalamin (Ado-cobalamin). Also synthesizes adenosylcobalamin 5'-phosphate from adenosylcobinamide-GDP and alpha-ribazole 5'-phosphate.</text>
</comment>
<feature type="transmembrane region" description="Helical" evidence="19">
    <location>
        <begin position="141"/>
        <end position="159"/>
    </location>
</feature>
<keyword evidence="12 19" id="KW-1133">Transmembrane helix</keyword>
<gene>
    <name evidence="19" type="primary">cobS</name>
    <name evidence="20" type="ORF">SE15_00585</name>
</gene>
<dbReference type="Pfam" id="PF02654">
    <property type="entry name" value="CobS"/>
    <property type="match status" value="1"/>
</dbReference>
<keyword evidence="7 19" id="KW-1003">Cell membrane</keyword>
<dbReference type="UniPathway" id="UPA00148">
    <property type="reaction ID" value="UER00238"/>
</dbReference>
<reference evidence="20 21" key="1">
    <citation type="submission" date="2015-07" db="EMBL/GenBank/DDBJ databases">
        <title>Whole genome sequence of Thermanaerothrix daxensis DSM 23592.</title>
        <authorList>
            <person name="Hemp J."/>
            <person name="Ward L.M."/>
            <person name="Pace L.A."/>
            <person name="Fischer W.W."/>
        </authorList>
    </citation>
    <scope>NUCLEOTIDE SEQUENCE [LARGE SCALE GENOMIC DNA]</scope>
    <source>
        <strain evidence="20 21">GNS-1</strain>
    </source>
</reference>